<dbReference type="AlphaFoldDB" id="A0AAI8YG88"/>
<organism evidence="2 3">
    <name type="scientific">Anthostomella pinea</name>
    <dbReference type="NCBI Taxonomy" id="933095"/>
    <lineage>
        <taxon>Eukaryota</taxon>
        <taxon>Fungi</taxon>
        <taxon>Dikarya</taxon>
        <taxon>Ascomycota</taxon>
        <taxon>Pezizomycotina</taxon>
        <taxon>Sordariomycetes</taxon>
        <taxon>Xylariomycetidae</taxon>
        <taxon>Xylariales</taxon>
        <taxon>Xylariaceae</taxon>
        <taxon>Anthostomella</taxon>
    </lineage>
</organism>
<name>A0AAI8YG88_9PEZI</name>
<feature type="compositionally biased region" description="Low complexity" evidence="1">
    <location>
        <begin position="47"/>
        <end position="56"/>
    </location>
</feature>
<sequence>MKPTTPKARKPSGREASAIAAAVALNASVTTPATAANDSISIPAFTSLGNGSSGKSKNGERPLGMPDSRPLSSLDG</sequence>
<feature type="region of interest" description="Disordered" evidence="1">
    <location>
        <begin position="43"/>
        <end position="76"/>
    </location>
</feature>
<gene>
    <name evidence="2" type="ORF">KHLLAP_LOCUS4187</name>
</gene>
<dbReference type="EMBL" id="CAUWAG010000006">
    <property type="protein sequence ID" value="CAJ2503719.1"/>
    <property type="molecule type" value="Genomic_DNA"/>
</dbReference>
<protein>
    <submittedName>
        <fullName evidence="2">Uu.00g111130.m01.CDS01</fullName>
    </submittedName>
</protein>
<keyword evidence="3" id="KW-1185">Reference proteome</keyword>
<proteinExistence type="predicted"/>
<evidence type="ECO:0000313" key="2">
    <source>
        <dbReference type="EMBL" id="CAJ2503719.1"/>
    </source>
</evidence>
<dbReference type="Proteomes" id="UP001295740">
    <property type="component" value="Unassembled WGS sequence"/>
</dbReference>
<accession>A0AAI8YG88</accession>
<evidence type="ECO:0000313" key="3">
    <source>
        <dbReference type="Proteomes" id="UP001295740"/>
    </source>
</evidence>
<reference evidence="2" key="1">
    <citation type="submission" date="2023-10" db="EMBL/GenBank/DDBJ databases">
        <authorList>
            <person name="Hackl T."/>
        </authorList>
    </citation>
    <scope>NUCLEOTIDE SEQUENCE</scope>
</reference>
<evidence type="ECO:0000256" key="1">
    <source>
        <dbReference type="SAM" id="MobiDB-lite"/>
    </source>
</evidence>
<comment type="caution">
    <text evidence="2">The sequence shown here is derived from an EMBL/GenBank/DDBJ whole genome shotgun (WGS) entry which is preliminary data.</text>
</comment>